<dbReference type="AlphaFoldDB" id="A0AAE1YA36"/>
<dbReference type="InterPro" id="IPR029058">
    <property type="entry name" value="AB_hydrolase_fold"/>
</dbReference>
<feature type="domain" description="Agenet" evidence="10">
    <location>
        <begin position="673"/>
        <end position="741"/>
    </location>
</feature>
<reference evidence="11" key="1">
    <citation type="submission" date="2020-06" db="EMBL/GenBank/DDBJ databases">
        <authorList>
            <person name="Li T."/>
            <person name="Hu X."/>
            <person name="Zhang T."/>
            <person name="Song X."/>
            <person name="Zhang H."/>
            <person name="Dai N."/>
            <person name="Sheng W."/>
            <person name="Hou X."/>
            <person name="Wei L."/>
        </authorList>
    </citation>
    <scope>NUCLEOTIDE SEQUENCE</scope>
    <source>
        <strain evidence="11">3651</strain>
        <tissue evidence="11">Leaf</tissue>
    </source>
</reference>
<dbReference type="PROSITE" id="PS00131">
    <property type="entry name" value="CARBOXYPEPT_SER_SER"/>
    <property type="match status" value="1"/>
</dbReference>
<dbReference type="InterPro" id="IPR033124">
    <property type="entry name" value="Ser_caboxypep_his_AS"/>
</dbReference>
<feature type="domain" description="Agenet" evidence="10">
    <location>
        <begin position="834"/>
        <end position="902"/>
    </location>
</feature>
<organism evidence="11 12">
    <name type="scientific">Sesamum alatum</name>
    <dbReference type="NCBI Taxonomy" id="300844"/>
    <lineage>
        <taxon>Eukaryota</taxon>
        <taxon>Viridiplantae</taxon>
        <taxon>Streptophyta</taxon>
        <taxon>Embryophyta</taxon>
        <taxon>Tracheophyta</taxon>
        <taxon>Spermatophyta</taxon>
        <taxon>Magnoliopsida</taxon>
        <taxon>eudicotyledons</taxon>
        <taxon>Gunneridae</taxon>
        <taxon>Pentapetalae</taxon>
        <taxon>asterids</taxon>
        <taxon>lamiids</taxon>
        <taxon>Lamiales</taxon>
        <taxon>Pedaliaceae</taxon>
        <taxon>Sesamum</taxon>
    </lineage>
</organism>
<dbReference type="Gene3D" id="3.40.50.11320">
    <property type="match status" value="1"/>
</dbReference>
<keyword evidence="7" id="KW-0378">Hydrolase</keyword>
<keyword evidence="8" id="KW-1015">Disulfide bond</keyword>
<dbReference type="Pfam" id="PF05641">
    <property type="entry name" value="Agenet"/>
    <property type="match status" value="5"/>
</dbReference>
<keyword evidence="9" id="KW-0325">Glycoprotein</keyword>
<accession>A0AAE1YA36</accession>
<reference evidence="11" key="2">
    <citation type="journal article" date="2024" name="Plant">
        <title>Genomic evolution and insights into agronomic trait innovations of Sesamum species.</title>
        <authorList>
            <person name="Miao H."/>
            <person name="Wang L."/>
            <person name="Qu L."/>
            <person name="Liu H."/>
            <person name="Sun Y."/>
            <person name="Le M."/>
            <person name="Wang Q."/>
            <person name="Wei S."/>
            <person name="Zheng Y."/>
            <person name="Lin W."/>
            <person name="Duan Y."/>
            <person name="Cao H."/>
            <person name="Xiong S."/>
            <person name="Wang X."/>
            <person name="Wei L."/>
            <person name="Li C."/>
            <person name="Ma Q."/>
            <person name="Ju M."/>
            <person name="Zhao R."/>
            <person name="Li G."/>
            <person name="Mu C."/>
            <person name="Tian Q."/>
            <person name="Mei H."/>
            <person name="Zhang T."/>
            <person name="Gao T."/>
            <person name="Zhang H."/>
        </authorList>
    </citation>
    <scope>NUCLEOTIDE SEQUENCE</scope>
    <source>
        <strain evidence="11">3651</strain>
    </source>
</reference>
<evidence type="ECO:0000256" key="6">
    <source>
        <dbReference type="ARBA" id="ARBA00022729"/>
    </source>
</evidence>
<dbReference type="FunFam" id="3.40.50.1820:FF:000013">
    <property type="entry name" value="Carboxypeptidase"/>
    <property type="match status" value="1"/>
</dbReference>
<comment type="similarity">
    <text evidence="2">Belongs to the peptidase S10 family.</text>
</comment>
<keyword evidence="12" id="KW-1185">Reference proteome</keyword>
<feature type="domain" description="Agenet" evidence="10">
    <location>
        <begin position="744"/>
        <end position="800"/>
    </location>
</feature>
<evidence type="ECO:0000313" key="11">
    <source>
        <dbReference type="EMBL" id="KAK4425986.1"/>
    </source>
</evidence>
<dbReference type="GO" id="GO:0005576">
    <property type="term" value="C:extracellular region"/>
    <property type="evidence" value="ECO:0007669"/>
    <property type="project" value="UniProtKB-SubCell"/>
</dbReference>
<evidence type="ECO:0000256" key="3">
    <source>
        <dbReference type="ARBA" id="ARBA00022525"/>
    </source>
</evidence>
<evidence type="ECO:0000313" key="12">
    <source>
        <dbReference type="Proteomes" id="UP001293254"/>
    </source>
</evidence>
<dbReference type="EMBL" id="JACGWO010000006">
    <property type="protein sequence ID" value="KAK4425986.1"/>
    <property type="molecule type" value="Genomic_DNA"/>
</dbReference>
<feature type="domain" description="Agenet" evidence="10">
    <location>
        <begin position="905"/>
        <end position="961"/>
    </location>
</feature>
<dbReference type="InterPro" id="IPR018202">
    <property type="entry name" value="Ser_caboxypep_ser_AS"/>
</dbReference>
<evidence type="ECO:0000256" key="8">
    <source>
        <dbReference type="ARBA" id="ARBA00023157"/>
    </source>
</evidence>
<evidence type="ECO:0000256" key="5">
    <source>
        <dbReference type="ARBA" id="ARBA00022670"/>
    </source>
</evidence>
<dbReference type="SMART" id="SM00743">
    <property type="entry name" value="Agenet"/>
    <property type="match status" value="7"/>
</dbReference>
<name>A0AAE1YA36_9LAMI</name>
<keyword evidence="6" id="KW-0732">Signal</keyword>
<dbReference type="Gene3D" id="6.10.250.940">
    <property type="match status" value="1"/>
</dbReference>
<dbReference type="PANTHER" id="PTHR31917">
    <property type="entry name" value="AGENET DOMAIN-CONTAINING PROTEIN-RELATED"/>
    <property type="match status" value="1"/>
</dbReference>
<dbReference type="PANTHER" id="PTHR31917:SF147">
    <property type="entry name" value="AGENET DOMAIN-CONTAINING PROTEIN"/>
    <property type="match status" value="1"/>
</dbReference>
<dbReference type="CDD" id="cd20406">
    <property type="entry name" value="Tudor_Agenet_AtDUF_rpt2_4"/>
    <property type="match status" value="3"/>
</dbReference>
<feature type="domain" description="Agenet" evidence="10">
    <location>
        <begin position="1065"/>
        <end position="1121"/>
    </location>
</feature>
<dbReference type="CDD" id="cd20405">
    <property type="entry name" value="Tudor_Agenet_AtDUF_rpt1_3"/>
    <property type="match status" value="3"/>
</dbReference>
<evidence type="ECO:0000256" key="9">
    <source>
        <dbReference type="ARBA" id="ARBA00023180"/>
    </source>
</evidence>
<protein>
    <submittedName>
        <fullName evidence="11">Serine carboxypeptidase-like 26</fullName>
    </submittedName>
</protein>
<comment type="caution">
    <text evidence="11">The sequence shown here is derived from an EMBL/GenBank/DDBJ whole genome shotgun (WGS) entry which is preliminary data.</text>
</comment>
<proteinExistence type="inferred from homology"/>
<evidence type="ECO:0000256" key="7">
    <source>
        <dbReference type="ARBA" id="ARBA00022801"/>
    </source>
</evidence>
<evidence type="ECO:0000256" key="2">
    <source>
        <dbReference type="ARBA" id="ARBA00009431"/>
    </source>
</evidence>
<dbReference type="Proteomes" id="UP001293254">
    <property type="component" value="Unassembled WGS sequence"/>
</dbReference>
<dbReference type="InterPro" id="IPR008395">
    <property type="entry name" value="Agenet-like_dom"/>
</dbReference>
<keyword evidence="4 11" id="KW-0121">Carboxypeptidase</keyword>
<keyword evidence="3" id="KW-0964">Secreted</keyword>
<dbReference type="Pfam" id="PF00450">
    <property type="entry name" value="Peptidase_S10"/>
    <property type="match status" value="1"/>
</dbReference>
<dbReference type="SUPFAM" id="SSF53474">
    <property type="entry name" value="alpha/beta-Hydrolases"/>
    <property type="match status" value="1"/>
</dbReference>
<dbReference type="InterPro" id="IPR014002">
    <property type="entry name" value="Agenet_dom_plant"/>
</dbReference>
<dbReference type="PROSITE" id="PS00560">
    <property type="entry name" value="CARBOXYPEPT_SER_HIS"/>
    <property type="match status" value="1"/>
</dbReference>
<dbReference type="PRINTS" id="PR00724">
    <property type="entry name" value="CRBOXYPTASEC"/>
</dbReference>
<comment type="subcellular location">
    <subcellularLocation>
        <location evidence="1">Secreted</location>
    </subcellularLocation>
</comment>
<dbReference type="Gene3D" id="3.40.50.1820">
    <property type="entry name" value="alpha/beta hydrolase"/>
    <property type="match status" value="1"/>
</dbReference>
<dbReference type="GO" id="GO:0006508">
    <property type="term" value="P:proteolysis"/>
    <property type="evidence" value="ECO:0007669"/>
    <property type="project" value="UniProtKB-KW"/>
</dbReference>
<dbReference type="FunFam" id="3.40.50.11320:FF:000001">
    <property type="entry name" value="Carboxypeptidase"/>
    <property type="match status" value="1"/>
</dbReference>
<dbReference type="Gene3D" id="2.30.30.140">
    <property type="match status" value="2"/>
</dbReference>
<evidence type="ECO:0000259" key="10">
    <source>
        <dbReference type="SMART" id="SM00743"/>
    </source>
</evidence>
<evidence type="ECO:0000256" key="1">
    <source>
        <dbReference type="ARBA" id="ARBA00004613"/>
    </source>
</evidence>
<dbReference type="GO" id="GO:0004185">
    <property type="term" value="F:serine-type carboxypeptidase activity"/>
    <property type="evidence" value="ECO:0007669"/>
    <property type="project" value="InterPro"/>
</dbReference>
<evidence type="ECO:0000256" key="4">
    <source>
        <dbReference type="ARBA" id="ARBA00022645"/>
    </source>
</evidence>
<feature type="domain" description="Agenet" evidence="10">
    <location>
        <begin position="994"/>
        <end position="1062"/>
    </location>
</feature>
<keyword evidence="5" id="KW-0645">Protease</keyword>
<dbReference type="InterPro" id="IPR001563">
    <property type="entry name" value="Peptidase_S10"/>
</dbReference>
<sequence length="1127" mass="129916">MHSLDQEKVDDVLMPVVLSYCWCQSTGNGLINGNSSFKQSWTTISRIEALNTSINAAAAAAANLKVSEEYENDRIMKVPGQPSTPTISQFSGYITVNEAHGRALFYWFFEAQSQPNNKPLLLWLNGGPGCSSIGYGAAVELGPLRVAKKGAALQFNHHSWNKEANLLFVESPIGVGFSYTNTSSDFADIDDRFVAEDTYNFLVRWLKRFPQFKGHDFFISGESYAGHYVPQLAELVHERNKKREKYPYINLKGFIVGNPETNDYFDYKGLLEYAWSHSVISDQDYDKARRACNFKLENWSTGCVNAMTTVFDRYKEIDIYNIYAPSCLLNNTSAGIASENDFSNTKAQSHEFRRMKLVPGGYDPCYSTYAESYFNRMDVQKALHINSRGLSGTVKWTVCNDSVFRSYNYTVFSVLPTYRKLIKGGLKIWMYSGDADGRVPVIGSRYCIEALELPLKTPWTSWYYKNQVGGRIVEYEGLTFVTVRGAGHLVPLNKPHQALALIHSYLTGDKIEVRKQDGDVLWYPSTFLRSSRNKTYVQFETLSESEDSMSPLRREYVRPGDVRPAPPPVLHRYFKVGEIVEGFCREKKGWRKGRVVEILEDSRYTVSFEGERQKSCLAEMEQWELRAVREWADGSWAPPFRLEQGLQNKSSESEVRSRGLILRIKCSGKASGMTFHEGMLVEVKSDEEGFRGSWFTAVIVKPLANDKFLVEYRTLRTENRTELLKEEVDVSCIRHCPPAIQRVKPFDYLERVDAWYNDGWWEGHIVQVFNGCKYTVQFTDTDERMVFEHCKLRPHQEWTDGKWVAVPKVNLADVNWKSNKVKLKRKHSEKVSEPTFRDGMMVEVKSDEEGYQGSWYTAVIVCSLCCDKYLVEYRTLKTDNESDPLREKAFASYIRPCPPKIVRIDRFKMLEEVDAWYNDGWWVGLVSKVLDGLKYAVYFWATNEELIFEHFNLRPHQDWIGGKWIVAFMKKSKLLVKNKLGKYEGENDGMGLDPNFMNGMKVEVKSDEQGYRGSWYSAAIAKSIGSGKYFVEYQTLTTDDGTQLHKEEADALCIRPCPPVVQRKDRFKQFEDVDAWYNDGWWVGQICKVLKGGKYLVYFNYTNETLEFQHSELRPHQDWIHGQWVFR</sequence>
<gene>
    <name evidence="11" type="ORF">Salat_1792600</name>
</gene>
<feature type="domain" description="Agenet" evidence="10">
    <location>
        <begin position="572"/>
        <end position="633"/>
    </location>
</feature>